<reference evidence="5 6" key="1">
    <citation type="submission" date="2016-06" db="EMBL/GenBank/DDBJ databases">
        <title>Discovery of anaerobic lithoheterotrophic haloarchaeon capable of sulfur respiration by hydrogen and formate.</title>
        <authorList>
            <person name="Sorokin D.Y."/>
            <person name="Kublanov I.V."/>
            <person name="Roman P."/>
            <person name="Sinninghe Damste J.S."/>
            <person name="Golyshin P.N."/>
            <person name="Rojo D."/>
            <person name="Ciordia S."/>
            <person name="Mena Md.C."/>
            <person name="Ferrer M."/>
            <person name="Smedile F."/>
            <person name="Messina E."/>
            <person name="La Cono V."/>
            <person name="Yakimov M.M."/>
        </authorList>
    </citation>
    <scope>NUCLEOTIDE SEQUENCE [LARGE SCALE GENOMIC DNA]</scope>
    <source>
        <strain evidence="5 6">HTSR1</strain>
    </source>
</reference>
<dbReference type="Proteomes" id="UP000185608">
    <property type="component" value="Chromosome"/>
</dbReference>
<dbReference type="GO" id="GO:0009231">
    <property type="term" value="P:riboflavin biosynthetic process"/>
    <property type="evidence" value="ECO:0007669"/>
    <property type="project" value="TreeGrafter"/>
</dbReference>
<dbReference type="Pfam" id="PF02633">
    <property type="entry name" value="Creatininase"/>
    <property type="match status" value="1"/>
</dbReference>
<keyword evidence="4" id="KW-0862">Zinc</keyword>
<dbReference type="KEGG" id="halh:HTSR_0235"/>
<dbReference type="EMBL" id="CP016070">
    <property type="protein sequence ID" value="AOW79437.1"/>
    <property type="molecule type" value="Genomic_DNA"/>
</dbReference>
<dbReference type="InterPro" id="IPR024087">
    <property type="entry name" value="Creatininase-like_sf"/>
</dbReference>
<sequence length="253" mass="27225">MRSVKMNELAWTSIEEVAGQEVHTVIIPIGATEQHGPHLPVGTDSMIGEEISTRVANRLGDTLVAPPIQVGCSPSHSDYPGTISISSDVLKGLIDDYLDSLDGYGFQFAVLLPSHGGNFPPVETAAAELAPKYSELSLIPIVDLNRFTELINQGLEEAGLEYQEPVIHGGGTETAMMMAIEPSRVRNSELRPGNEGLKSRSAVLNLGFQSVTDAGVLGDPTVATPEIGEHIITSLVDGYTAMIEHERTRLRNW</sequence>
<comment type="cofactor">
    <cofactor evidence="1">
        <name>Zn(2+)</name>
        <dbReference type="ChEBI" id="CHEBI:29105"/>
    </cofactor>
</comment>
<name>A0A1D8S250_9EURY</name>
<dbReference type="GeneID" id="32113861"/>
<evidence type="ECO:0000256" key="3">
    <source>
        <dbReference type="ARBA" id="ARBA00022801"/>
    </source>
</evidence>
<dbReference type="GO" id="GO:0046872">
    <property type="term" value="F:metal ion binding"/>
    <property type="evidence" value="ECO:0007669"/>
    <property type="project" value="UniProtKB-KW"/>
</dbReference>
<dbReference type="PANTHER" id="PTHR35005:SF1">
    <property type="entry name" value="2-AMINO-5-FORMYLAMINO-6-RIBOSYLAMINOPYRIMIDIN-4(3H)-ONE 5'-MONOPHOSPHATE DEFORMYLASE"/>
    <property type="match status" value="1"/>
</dbReference>
<protein>
    <submittedName>
        <fullName evidence="5">Creatinine amidohydrolase</fullName>
        <ecNumber evidence="5">3.5.2.10</ecNumber>
    </submittedName>
</protein>
<evidence type="ECO:0000256" key="2">
    <source>
        <dbReference type="ARBA" id="ARBA00022723"/>
    </source>
</evidence>
<organism evidence="5 6">
    <name type="scientific">Halodesulfurarchaeum formicicum</name>
    <dbReference type="NCBI Taxonomy" id="1873524"/>
    <lineage>
        <taxon>Archaea</taxon>
        <taxon>Methanobacteriati</taxon>
        <taxon>Methanobacteriota</taxon>
        <taxon>Stenosarchaea group</taxon>
        <taxon>Halobacteria</taxon>
        <taxon>Halobacteriales</taxon>
        <taxon>Halobacteriaceae</taxon>
        <taxon>Halodesulfurarchaeum</taxon>
    </lineage>
</organism>
<dbReference type="PATRIC" id="fig|1855411.3.peg.230"/>
<gene>
    <name evidence="5" type="ORF">HTSR_0235</name>
</gene>
<accession>A0A1D8S250</accession>
<dbReference type="GO" id="GO:0047789">
    <property type="term" value="F:creatininase activity"/>
    <property type="evidence" value="ECO:0007669"/>
    <property type="project" value="UniProtKB-EC"/>
</dbReference>
<dbReference type="AlphaFoldDB" id="A0A1D8S250"/>
<dbReference type="RefSeq" id="WP_157754350.1">
    <property type="nucleotide sequence ID" value="NZ_CP016070.1"/>
</dbReference>
<dbReference type="PANTHER" id="PTHR35005">
    <property type="entry name" value="3-DEHYDRO-SCYLLO-INOSOSE HYDROLASE"/>
    <property type="match status" value="1"/>
</dbReference>
<evidence type="ECO:0000313" key="6">
    <source>
        <dbReference type="Proteomes" id="UP000185608"/>
    </source>
</evidence>
<evidence type="ECO:0000313" key="5">
    <source>
        <dbReference type="EMBL" id="AOW79437.1"/>
    </source>
</evidence>
<evidence type="ECO:0000256" key="1">
    <source>
        <dbReference type="ARBA" id="ARBA00001947"/>
    </source>
</evidence>
<proteinExistence type="predicted"/>
<evidence type="ECO:0000256" key="4">
    <source>
        <dbReference type="ARBA" id="ARBA00022833"/>
    </source>
</evidence>
<dbReference type="EC" id="3.5.2.10" evidence="5"/>
<dbReference type="InterPro" id="IPR003785">
    <property type="entry name" value="Creatininase/forma_Hydrolase"/>
</dbReference>
<dbReference type="SUPFAM" id="SSF102215">
    <property type="entry name" value="Creatininase"/>
    <property type="match status" value="1"/>
</dbReference>
<keyword evidence="3 5" id="KW-0378">Hydrolase</keyword>
<dbReference type="Gene3D" id="3.40.50.10310">
    <property type="entry name" value="Creatininase"/>
    <property type="match status" value="1"/>
</dbReference>
<dbReference type="STRING" id="1873524.HSR6_0222"/>
<dbReference type="GO" id="GO:0016811">
    <property type="term" value="F:hydrolase activity, acting on carbon-nitrogen (but not peptide) bonds, in linear amides"/>
    <property type="evidence" value="ECO:0007669"/>
    <property type="project" value="TreeGrafter"/>
</dbReference>
<keyword evidence="2" id="KW-0479">Metal-binding</keyword>